<sequence length="289" mass="32038">MTHKNPIHGIESPQGNVLTELGWRRQSSLETSCILPQSSIEGGAQPSSYFSNPDLGPLVHAKLALVTLCQRSTDWIIPLNTFPLVFPLKRKMLLSSLLSTMFLAASVISIPTTQTMNVKNSLSPQELAPFSATNQAIFNAKEPMQELCKKGDGKGVEDQFKGLQEPVHVLAIHIGAMIRSVRLIALKCNEYLLQFVQIILNMDVIVVTVHGHSEILAHLSVQVRELDLKFQTILGDFKKANTNVVTGFEAHEINFEMWVEVGFEFARELIGESPNTKGKKPKSKELPSK</sequence>
<proteinExistence type="predicted"/>
<dbReference type="AlphaFoldDB" id="A0A9Q3IQZ5"/>
<dbReference type="EMBL" id="AVOT02053615">
    <property type="protein sequence ID" value="MBW0548401.1"/>
    <property type="molecule type" value="Genomic_DNA"/>
</dbReference>
<reference evidence="1" key="1">
    <citation type="submission" date="2021-03" db="EMBL/GenBank/DDBJ databases">
        <title>Draft genome sequence of rust myrtle Austropuccinia psidii MF-1, a brazilian biotype.</title>
        <authorList>
            <person name="Quecine M.C."/>
            <person name="Pachon D.M.R."/>
            <person name="Bonatelli M.L."/>
            <person name="Correr F.H."/>
            <person name="Franceschini L.M."/>
            <person name="Leite T.F."/>
            <person name="Margarido G.R.A."/>
            <person name="Almeida C.A."/>
            <person name="Ferrarezi J.A."/>
            <person name="Labate C.A."/>
        </authorList>
    </citation>
    <scope>NUCLEOTIDE SEQUENCE</scope>
    <source>
        <strain evidence="1">MF-1</strain>
    </source>
</reference>
<protein>
    <submittedName>
        <fullName evidence="1">Uncharacterized protein</fullName>
    </submittedName>
</protein>
<evidence type="ECO:0000313" key="1">
    <source>
        <dbReference type="EMBL" id="MBW0548401.1"/>
    </source>
</evidence>
<dbReference type="Proteomes" id="UP000765509">
    <property type="component" value="Unassembled WGS sequence"/>
</dbReference>
<gene>
    <name evidence="1" type="ORF">O181_088116</name>
</gene>
<name>A0A9Q3IQZ5_9BASI</name>
<accession>A0A9Q3IQZ5</accession>
<evidence type="ECO:0000313" key="2">
    <source>
        <dbReference type="Proteomes" id="UP000765509"/>
    </source>
</evidence>
<comment type="caution">
    <text evidence="1">The sequence shown here is derived from an EMBL/GenBank/DDBJ whole genome shotgun (WGS) entry which is preliminary data.</text>
</comment>
<keyword evidence="2" id="KW-1185">Reference proteome</keyword>
<organism evidence="1 2">
    <name type="scientific">Austropuccinia psidii MF-1</name>
    <dbReference type="NCBI Taxonomy" id="1389203"/>
    <lineage>
        <taxon>Eukaryota</taxon>
        <taxon>Fungi</taxon>
        <taxon>Dikarya</taxon>
        <taxon>Basidiomycota</taxon>
        <taxon>Pucciniomycotina</taxon>
        <taxon>Pucciniomycetes</taxon>
        <taxon>Pucciniales</taxon>
        <taxon>Sphaerophragmiaceae</taxon>
        <taxon>Austropuccinia</taxon>
    </lineage>
</organism>